<keyword evidence="2" id="KW-0614">Plasmid</keyword>
<dbReference type="Pfam" id="PF18678">
    <property type="entry name" value="AOC_like"/>
    <property type="match status" value="1"/>
</dbReference>
<dbReference type="RefSeq" id="WP_251960510.1">
    <property type="nucleotide sequence ID" value="NZ_AP025733.1"/>
</dbReference>
<gene>
    <name evidence="2" type="ORF">ANSO36C_63840</name>
</gene>
<feature type="domain" description="Allene oxide cyclase barrel-like" evidence="1">
    <location>
        <begin position="42"/>
        <end position="138"/>
    </location>
</feature>
<accession>A0ABN6QF41</accession>
<dbReference type="InterPro" id="IPR044859">
    <property type="entry name" value="Allene_oxi_cyc_Dirigent"/>
</dbReference>
<reference evidence="2" key="1">
    <citation type="submission" date="2022-04" db="EMBL/GenBank/DDBJ databases">
        <title>Complete genome sequence of a cyanobacterium, Nostoc sp. SO-36, isolated in Antarctica.</title>
        <authorList>
            <person name="Kanesaki Y."/>
            <person name="Effendi D."/>
            <person name="Sakamoto T."/>
            <person name="Ohtani S."/>
            <person name="Awai K."/>
        </authorList>
    </citation>
    <scope>NUCLEOTIDE SEQUENCE</scope>
    <source>
        <strain evidence="2">SO-36</strain>
        <plasmid evidence="2">pANSO36A</plasmid>
    </source>
</reference>
<proteinExistence type="predicted"/>
<evidence type="ECO:0000313" key="2">
    <source>
        <dbReference type="EMBL" id="BDI20582.1"/>
    </source>
</evidence>
<dbReference type="InterPro" id="IPR041013">
    <property type="entry name" value="AOC-like"/>
</dbReference>
<protein>
    <recommendedName>
        <fullName evidence="1">Allene oxide cyclase barrel-like domain-containing protein</fullName>
    </recommendedName>
</protein>
<dbReference type="EMBL" id="AP025733">
    <property type="protein sequence ID" value="BDI20582.1"/>
    <property type="molecule type" value="Genomic_DNA"/>
</dbReference>
<sequence>MAATIYDALLGYITSFEPLVGDITSLKLEEIVTNNFQRIDRGQPGLSAGDVQTFETKLIDPNTDEIVATKNATERYVQGANGDIISIIQETIEFEDGSKLYTLGTFNQTERPDVLNFGIVNGTGTFKGAKGIEEITSVLPFIPGDNQVDSIIDLTFIS</sequence>
<name>A0ABN6QF41_NOSCO</name>
<evidence type="ECO:0000313" key="3">
    <source>
        <dbReference type="Proteomes" id="UP001055453"/>
    </source>
</evidence>
<organism evidence="2 3">
    <name type="scientific">Nostoc cf. commune SO-36</name>
    <dbReference type="NCBI Taxonomy" id="449208"/>
    <lineage>
        <taxon>Bacteria</taxon>
        <taxon>Bacillati</taxon>
        <taxon>Cyanobacteriota</taxon>
        <taxon>Cyanophyceae</taxon>
        <taxon>Nostocales</taxon>
        <taxon>Nostocaceae</taxon>
        <taxon>Nostoc</taxon>
    </lineage>
</organism>
<dbReference type="Proteomes" id="UP001055453">
    <property type="component" value="Plasmid pANSO36A"/>
</dbReference>
<geneLocation type="plasmid" evidence="2 3">
    <name>pANSO36A</name>
</geneLocation>
<evidence type="ECO:0000259" key="1">
    <source>
        <dbReference type="Pfam" id="PF18678"/>
    </source>
</evidence>
<dbReference type="Gene3D" id="2.40.480.10">
    <property type="entry name" value="Allene oxide cyclase-like"/>
    <property type="match status" value="1"/>
</dbReference>
<keyword evidence="3" id="KW-1185">Reference proteome</keyword>